<sequence>MSDTDTAQRAEDLPDDIGPLHQTSGFAEPAKTPEHGDLEIGLKNGDGYLKLVPFPDSEVMEFTIPRDAVTEFVAKRSEQHPLPTVPDGFGGKRAAPDAWNGGHVRHTGGGLYCRIWRQQIDNGTLEVAYSVPGCMGVTLGQYDTGNAWGGEIDSIQVAEQTDDACADAACRLMRAVDEGVYDAQIE</sequence>
<keyword evidence="3" id="KW-1185">Reference proteome</keyword>
<evidence type="ECO:0000313" key="2">
    <source>
        <dbReference type="EMBL" id="SEO99795.1"/>
    </source>
</evidence>
<protein>
    <submittedName>
        <fullName evidence="2">Uncharacterized protein</fullName>
    </submittedName>
</protein>
<dbReference type="EMBL" id="FOCX01000026">
    <property type="protein sequence ID" value="SEO99795.1"/>
    <property type="molecule type" value="Genomic_DNA"/>
</dbReference>
<dbReference type="Proteomes" id="UP000198775">
    <property type="component" value="Unassembled WGS sequence"/>
</dbReference>
<dbReference type="AlphaFoldDB" id="A0A1H8U9E7"/>
<evidence type="ECO:0000256" key="1">
    <source>
        <dbReference type="SAM" id="MobiDB-lite"/>
    </source>
</evidence>
<name>A0A1H8U9E7_9EURY</name>
<proteinExistence type="predicted"/>
<reference evidence="3" key="1">
    <citation type="submission" date="2016-10" db="EMBL/GenBank/DDBJ databases">
        <authorList>
            <person name="Varghese N."/>
            <person name="Submissions S."/>
        </authorList>
    </citation>
    <scope>NUCLEOTIDE SEQUENCE [LARGE SCALE GENOMIC DNA]</scope>
    <source>
        <strain evidence="3">IBRC-M 10043</strain>
    </source>
</reference>
<accession>A0A1H8U9E7</accession>
<gene>
    <name evidence="2" type="ORF">SAMN05216388_102635</name>
</gene>
<evidence type="ECO:0000313" key="3">
    <source>
        <dbReference type="Proteomes" id="UP000198775"/>
    </source>
</evidence>
<dbReference type="RefSeq" id="WP_092663360.1">
    <property type="nucleotide sequence ID" value="NZ_FOCX01000026.1"/>
</dbReference>
<feature type="region of interest" description="Disordered" evidence="1">
    <location>
        <begin position="1"/>
        <end position="37"/>
    </location>
</feature>
<dbReference type="OrthoDB" id="355442at2157"/>
<organism evidence="2 3">
    <name type="scientific">Halorientalis persicus</name>
    <dbReference type="NCBI Taxonomy" id="1367881"/>
    <lineage>
        <taxon>Archaea</taxon>
        <taxon>Methanobacteriati</taxon>
        <taxon>Methanobacteriota</taxon>
        <taxon>Stenosarchaea group</taxon>
        <taxon>Halobacteria</taxon>
        <taxon>Halobacteriales</taxon>
        <taxon>Haloarculaceae</taxon>
        <taxon>Halorientalis</taxon>
    </lineage>
</organism>
<feature type="compositionally biased region" description="Basic and acidic residues" evidence="1">
    <location>
        <begin position="1"/>
        <end position="12"/>
    </location>
</feature>